<dbReference type="OrthoDB" id="8922241at2759"/>
<organism evidence="1 2">
    <name type="scientific">Wolfiporia cocos (strain MD-104)</name>
    <name type="common">Brown rot fungus</name>
    <dbReference type="NCBI Taxonomy" id="742152"/>
    <lineage>
        <taxon>Eukaryota</taxon>
        <taxon>Fungi</taxon>
        <taxon>Dikarya</taxon>
        <taxon>Basidiomycota</taxon>
        <taxon>Agaricomycotina</taxon>
        <taxon>Agaricomycetes</taxon>
        <taxon>Polyporales</taxon>
        <taxon>Phaeolaceae</taxon>
        <taxon>Wolfiporia</taxon>
    </lineage>
</organism>
<evidence type="ECO:0008006" key="3">
    <source>
        <dbReference type="Google" id="ProtNLM"/>
    </source>
</evidence>
<gene>
    <name evidence="1" type="ORF">WOLCODRAFT_148603</name>
</gene>
<evidence type="ECO:0000313" key="2">
    <source>
        <dbReference type="Proteomes" id="UP000218811"/>
    </source>
</evidence>
<sequence length="134" mass="15411">MQVHISTDEFQTMLKAALETLRCPLDGCDYVQEPPLRSQDMRRHLESHRSNKNRQKWVCCGVPREHMAVYGVTVPYNTITFKGIEMVNGCLRTFSRRDALVRHIKTQNNQCLAEEGFWHLLHAPEPPDSSASAM</sequence>
<accession>A0A2H3JLZ1</accession>
<dbReference type="EMBL" id="KB467942">
    <property type="protein sequence ID" value="PCH37654.1"/>
    <property type="molecule type" value="Genomic_DNA"/>
</dbReference>
<protein>
    <recommendedName>
        <fullName evidence="3">C2H2-type domain-containing protein</fullName>
    </recommendedName>
</protein>
<evidence type="ECO:0000313" key="1">
    <source>
        <dbReference type="EMBL" id="PCH37654.1"/>
    </source>
</evidence>
<dbReference type="STRING" id="742152.A0A2H3JLZ1"/>
<name>A0A2H3JLZ1_WOLCO</name>
<reference evidence="1 2" key="1">
    <citation type="journal article" date="2012" name="Science">
        <title>The Paleozoic origin of enzymatic lignin decomposition reconstructed from 31 fungal genomes.</title>
        <authorList>
            <person name="Floudas D."/>
            <person name="Binder M."/>
            <person name="Riley R."/>
            <person name="Barry K."/>
            <person name="Blanchette R.A."/>
            <person name="Henrissat B."/>
            <person name="Martinez A.T."/>
            <person name="Otillar R."/>
            <person name="Spatafora J.W."/>
            <person name="Yadav J.S."/>
            <person name="Aerts A."/>
            <person name="Benoit I."/>
            <person name="Boyd A."/>
            <person name="Carlson A."/>
            <person name="Copeland A."/>
            <person name="Coutinho P.M."/>
            <person name="de Vries R.P."/>
            <person name="Ferreira P."/>
            <person name="Findley K."/>
            <person name="Foster B."/>
            <person name="Gaskell J."/>
            <person name="Glotzer D."/>
            <person name="Gorecki P."/>
            <person name="Heitman J."/>
            <person name="Hesse C."/>
            <person name="Hori C."/>
            <person name="Igarashi K."/>
            <person name="Jurgens J.A."/>
            <person name="Kallen N."/>
            <person name="Kersten P."/>
            <person name="Kohler A."/>
            <person name="Kuees U."/>
            <person name="Kumar T.K.A."/>
            <person name="Kuo A."/>
            <person name="LaButti K."/>
            <person name="Larrondo L.F."/>
            <person name="Lindquist E."/>
            <person name="Ling A."/>
            <person name="Lombard V."/>
            <person name="Lucas S."/>
            <person name="Lundell T."/>
            <person name="Martin R."/>
            <person name="McLaughlin D.J."/>
            <person name="Morgenstern I."/>
            <person name="Morin E."/>
            <person name="Murat C."/>
            <person name="Nagy L.G."/>
            <person name="Nolan M."/>
            <person name="Ohm R.A."/>
            <person name="Patyshakuliyeva A."/>
            <person name="Rokas A."/>
            <person name="Ruiz-Duenas F.J."/>
            <person name="Sabat G."/>
            <person name="Salamov A."/>
            <person name="Samejima M."/>
            <person name="Schmutz J."/>
            <person name="Slot J.C."/>
            <person name="St John F."/>
            <person name="Stenlid J."/>
            <person name="Sun H."/>
            <person name="Sun S."/>
            <person name="Syed K."/>
            <person name="Tsang A."/>
            <person name="Wiebenga A."/>
            <person name="Young D."/>
            <person name="Pisabarro A."/>
            <person name="Eastwood D.C."/>
            <person name="Martin F."/>
            <person name="Cullen D."/>
            <person name="Grigoriev I.V."/>
            <person name="Hibbett D.S."/>
        </authorList>
    </citation>
    <scope>NUCLEOTIDE SEQUENCE [LARGE SCALE GENOMIC DNA]</scope>
    <source>
        <strain evidence="1 2">MD-104</strain>
    </source>
</reference>
<dbReference type="AlphaFoldDB" id="A0A2H3JLZ1"/>
<dbReference type="OMA" id="ESHRYEV"/>
<dbReference type="Proteomes" id="UP000218811">
    <property type="component" value="Unassembled WGS sequence"/>
</dbReference>
<keyword evidence="2" id="KW-1185">Reference proteome</keyword>
<proteinExistence type="predicted"/>